<evidence type="ECO:0000313" key="2">
    <source>
        <dbReference type="Proteomes" id="UP000324222"/>
    </source>
</evidence>
<proteinExistence type="predicted"/>
<accession>A0A5B7HNZ5</accession>
<reference evidence="1 2" key="1">
    <citation type="submission" date="2019-05" db="EMBL/GenBank/DDBJ databases">
        <title>Another draft genome of Portunus trituberculatus and its Hox gene families provides insights of decapod evolution.</title>
        <authorList>
            <person name="Jeong J.-H."/>
            <person name="Song I."/>
            <person name="Kim S."/>
            <person name="Choi T."/>
            <person name="Kim D."/>
            <person name="Ryu S."/>
            <person name="Kim W."/>
        </authorList>
    </citation>
    <scope>NUCLEOTIDE SEQUENCE [LARGE SCALE GENOMIC DNA]</scope>
    <source>
        <tissue evidence="1">Muscle</tissue>
    </source>
</reference>
<gene>
    <name evidence="1" type="ORF">E2C01_068499</name>
</gene>
<evidence type="ECO:0000313" key="1">
    <source>
        <dbReference type="EMBL" id="MPC74150.1"/>
    </source>
</evidence>
<organism evidence="1 2">
    <name type="scientific">Portunus trituberculatus</name>
    <name type="common">Swimming crab</name>
    <name type="synonym">Neptunus trituberculatus</name>
    <dbReference type="NCBI Taxonomy" id="210409"/>
    <lineage>
        <taxon>Eukaryota</taxon>
        <taxon>Metazoa</taxon>
        <taxon>Ecdysozoa</taxon>
        <taxon>Arthropoda</taxon>
        <taxon>Crustacea</taxon>
        <taxon>Multicrustacea</taxon>
        <taxon>Malacostraca</taxon>
        <taxon>Eumalacostraca</taxon>
        <taxon>Eucarida</taxon>
        <taxon>Decapoda</taxon>
        <taxon>Pleocyemata</taxon>
        <taxon>Brachyura</taxon>
        <taxon>Eubrachyura</taxon>
        <taxon>Portunoidea</taxon>
        <taxon>Portunidae</taxon>
        <taxon>Portuninae</taxon>
        <taxon>Portunus</taxon>
    </lineage>
</organism>
<dbReference type="AlphaFoldDB" id="A0A5B7HNZ5"/>
<name>A0A5B7HNZ5_PORTR</name>
<comment type="caution">
    <text evidence="1">The sequence shown here is derived from an EMBL/GenBank/DDBJ whole genome shotgun (WGS) entry which is preliminary data.</text>
</comment>
<keyword evidence="2" id="KW-1185">Reference proteome</keyword>
<sequence>MGLNVSDCFYYHCLRLKILARTLSTQCLVVVVTQEARKS</sequence>
<dbReference type="Proteomes" id="UP000324222">
    <property type="component" value="Unassembled WGS sequence"/>
</dbReference>
<protein>
    <submittedName>
        <fullName evidence="1">Uncharacterized protein</fullName>
    </submittedName>
</protein>
<dbReference type="EMBL" id="VSRR010038344">
    <property type="protein sequence ID" value="MPC74150.1"/>
    <property type="molecule type" value="Genomic_DNA"/>
</dbReference>